<evidence type="ECO:0000313" key="3">
    <source>
        <dbReference type="Proteomes" id="UP000787472"/>
    </source>
</evidence>
<accession>A0A9E5JQC6</accession>
<dbReference type="InterPro" id="IPR009875">
    <property type="entry name" value="PilZ_domain"/>
</dbReference>
<dbReference type="EMBL" id="JAAONZ010000002">
    <property type="protein sequence ID" value="NHO64722.1"/>
    <property type="molecule type" value="Genomic_DNA"/>
</dbReference>
<keyword evidence="3" id="KW-1185">Reference proteome</keyword>
<dbReference type="RefSeq" id="WP_167182029.1">
    <property type="nucleotide sequence ID" value="NZ_JAAONZ010000002.1"/>
</dbReference>
<proteinExistence type="predicted"/>
<dbReference type="GO" id="GO:0035438">
    <property type="term" value="F:cyclic-di-GMP binding"/>
    <property type="evidence" value="ECO:0007669"/>
    <property type="project" value="InterPro"/>
</dbReference>
<gene>
    <name evidence="2" type="ORF">G8770_04075</name>
</gene>
<dbReference type="SUPFAM" id="SSF141371">
    <property type="entry name" value="PilZ domain-like"/>
    <property type="match status" value="1"/>
</dbReference>
<evidence type="ECO:0000313" key="2">
    <source>
        <dbReference type="EMBL" id="NHO64722.1"/>
    </source>
</evidence>
<comment type="caution">
    <text evidence="2">The sequence shown here is derived from an EMBL/GenBank/DDBJ whole genome shotgun (WGS) entry which is preliminary data.</text>
</comment>
<protein>
    <submittedName>
        <fullName evidence="2">PilZ domain-containing protein</fullName>
    </submittedName>
</protein>
<dbReference type="Gene3D" id="2.40.10.220">
    <property type="entry name" value="predicted glycosyltransferase like domains"/>
    <property type="match status" value="1"/>
</dbReference>
<organism evidence="2 3">
    <name type="scientific">Pseudomaricurvus hydrocarbonicus</name>
    <dbReference type="NCBI Taxonomy" id="1470433"/>
    <lineage>
        <taxon>Bacteria</taxon>
        <taxon>Pseudomonadati</taxon>
        <taxon>Pseudomonadota</taxon>
        <taxon>Gammaproteobacteria</taxon>
        <taxon>Cellvibrionales</taxon>
        <taxon>Cellvibrionaceae</taxon>
        <taxon>Pseudomaricurvus</taxon>
    </lineage>
</organism>
<dbReference type="Proteomes" id="UP000787472">
    <property type="component" value="Unassembled WGS sequence"/>
</dbReference>
<dbReference type="AlphaFoldDB" id="A0A9E5JQC6"/>
<dbReference type="Pfam" id="PF07238">
    <property type="entry name" value="PilZ"/>
    <property type="match status" value="1"/>
</dbReference>
<name>A0A9E5JQC6_9GAMM</name>
<feature type="domain" description="PilZ" evidence="1">
    <location>
        <begin position="10"/>
        <end position="107"/>
    </location>
</feature>
<sequence>MNLANRAYREKRSFIRMQVNAPATVECISSTLTLETNQLSGTCRNISGGGMLLEINKVLPVSSQLNVTVFSRHNHQPILQVKAEVVRVDSGPENHCLLGLKILQPDPPPSGV</sequence>
<reference evidence="2" key="1">
    <citation type="submission" date="2020-03" db="EMBL/GenBank/DDBJ databases">
        <authorList>
            <person name="Guo F."/>
        </authorList>
    </citation>
    <scope>NUCLEOTIDE SEQUENCE</scope>
    <source>
        <strain evidence="2">JCM 30134</strain>
    </source>
</reference>
<evidence type="ECO:0000259" key="1">
    <source>
        <dbReference type="Pfam" id="PF07238"/>
    </source>
</evidence>